<feature type="region of interest" description="Disordered" evidence="7">
    <location>
        <begin position="721"/>
        <end position="773"/>
    </location>
</feature>
<keyword evidence="5 8" id="KW-1133">Transmembrane helix</keyword>
<name>A0A6G1J3E2_9PLEO</name>
<feature type="compositionally biased region" description="Polar residues" evidence="7">
    <location>
        <begin position="741"/>
        <end position="769"/>
    </location>
</feature>
<evidence type="ECO:0000256" key="4">
    <source>
        <dbReference type="ARBA" id="ARBA00022692"/>
    </source>
</evidence>
<dbReference type="Pfam" id="PF01699">
    <property type="entry name" value="Na_Ca_ex"/>
    <property type="match status" value="2"/>
</dbReference>
<evidence type="ECO:0000313" key="10">
    <source>
        <dbReference type="EMBL" id="KAF2684659.1"/>
    </source>
</evidence>
<evidence type="ECO:0000256" key="8">
    <source>
        <dbReference type="SAM" id="Phobius"/>
    </source>
</evidence>
<keyword evidence="4 8" id="KW-0812">Transmembrane</keyword>
<feature type="transmembrane region" description="Helical" evidence="8">
    <location>
        <begin position="176"/>
        <end position="199"/>
    </location>
</feature>
<proteinExistence type="inferred from homology"/>
<sequence length="1034" mass="113150">MDLPPIEAPPGMRRRPRYSARPFALTVLVVSIIALLAWAKNGHAQRNGVAMDSVLLRRDIVVQDAPCRLVHHATDKCAFVMTNCPDEEAGIFSYLSLYYCRLHHAKPVAFTILVLWLALLFSTIGIAASDFFCVNLSTIANSLGMSESMAGVTLLAFGNGSPDVFSTFAAFNTNSASLAIGELIGAACFISAVVAGSMALVRPFKVARRSFVRDVGFFIVAASFSMVFLWDGKLSLWESVTMVGFYFFYVGFVMVWHWWLGRRKARRMRAATMRSHFIMPDGEEEELPREYHDEDDGPASEGRRTPMRGVSADDFSALERAGGEESIEADENEEMRERWLGELSNNMRVSRPPLGARRNTHTPIRPSLVGALEFRAVLSSLQKSRNIQSMPINLRRYSDDPTYTTAQQQDLISTTLDPAPRPPYEVGPESSSNTPVVSRPSTEIQRQLATRARAVSTNDIENARLDPDTWHQGVVPTIDFGPASPEETRDDVPVSSHPPPSPSISVSPPPSERPSRATSPAPTLIRHPSSNRLAPPNMDGTVRQGTMSPSPLSSPVIEPEARSATRPQPKLIVPDASSPPIPFPPYTDYPTSAQSSRAPSFRLPPPSASPESIFHGDHFLVSSDRAKVPRWWPSKFMPPPDILLATLFPTLTSWTDKNIWEKVLGIVAAPSVFLLTITLPVVETQKEDDGDDLLGSSFSLPGPLTPVHGSLNPHQRSVVSTVLEPESPLDSDASKSRMVKSATNARTNGVSTDAATNSESRSHSVTITNGDDIMQSPEQLPTASFPSEGKSWNRWLVILQCFTAPFFVILIVWANTEIDYPRALLQPTLYSLIFSLCMLALILITTTPNCPPRWRTLLCYMGFAVSIAWISSIANEVVGVLKTLGVILNMSDAILGLTIFAVGNSLGDFVADITVARLGFPVMALSACFGGPMLNILLGIGISGCYIIMKGGQTRHEKHPDRPIKFRPYHIDVSTTLVISGATLLVTLVGLLLAVPWRKWKMDKTIGWGLVALWTFSTLANVIVEVVGLSSNVT</sequence>
<feature type="region of interest" description="Disordered" evidence="7">
    <location>
        <begin position="411"/>
        <end position="607"/>
    </location>
</feature>
<feature type="domain" description="Sodium/calcium exchanger membrane region" evidence="9">
    <location>
        <begin position="861"/>
        <end position="1020"/>
    </location>
</feature>
<feature type="transmembrane region" description="Helical" evidence="8">
    <location>
        <begin position="211"/>
        <end position="230"/>
    </location>
</feature>
<evidence type="ECO:0000256" key="3">
    <source>
        <dbReference type="ARBA" id="ARBA00022448"/>
    </source>
</evidence>
<feature type="transmembrane region" description="Helical" evidence="8">
    <location>
        <begin position="108"/>
        <end position="128"/>
    </location>
</feature>
<feature type="domain" description="Sodium/calcium exchanger membrane region" evidence="9">
    <location>
        <begin position="115"/>
        <end position="254"/>
    </location>
</feature>
<dbReference type="Proteomes" id="UP000799291">
    <property type="component" value="Unassembled WGS sequence"/>
</dbReference>
<feature type="transmembrane region" description="Helical" evidence="8">
    <location>
        <begin position="20"/>
        <end position="39"/>
    </location>
</feature>
<feature type="compositionally biased region" description="Acidic residues" evidence="7">
    <location>
        <begin position="285"/>
        <end position="298"/>
    </location>
</feature>
<dbReference type="OrthoDB" id="407410at2759"/>
<feature type="compositionally biased region" description="Polar residues" evidence="7">
    <location>
        <begin position="429"/>
        <end position="448"/>
    </location>
</feature>
<organism evidence="10 11">
    <name type="scientific">Lentithecium fluviatile CBS 122367</name>
    <dbReference type="NCBI Taxonomy" id="1168545"/>
    <lineage>
        <taxon>Eukaryota</taxon>
        <taxon>Fungi</taxon>
        <taxon>Dikarya</taxon>
        <taxon>Ascomycota</taxon>
        <taxon>Pezizomycotina</taxon>
        <taxon>Dothideomycetes</taxon>
        <taxon>Pleosporomycetidae</taxon>
        <taxon>Pleosporales</taxon>
        <taxon>Massarineae</taxon>
        <taxon>Lentitheciaceae</taxon>
        <taxon>Lentithecium</taxon>
    </lineage>
</organism>
<feature type="region of interest" description="Disordered" evidence="7">
    <location>
        <begin position="285"/>
        <end position="311"/>
    </location>
</feature>
<dbReference type="GO" id="GO:0006874">
    <property type="term" value="P:intracellular calcium ion homeostasis"/>
    <property type="evidence" value="ECO:0007669"/>
    <property type="project" value="TreeGrafter"/>
</dbReference>
<feature type="compositionally biased region" description="Polar residues" evidence="7">
    <location>
        <begin position="543"/>
        <end position="553"/>
    </location>
</feature>
<feature type="compositionally biased region" description="Pro residues" evidence="7">
    <location>
        <begin position="577"/>
        <end position="587"/>
    </location>
</feature>
<keyword evidence="11" id="KW-1185">Reference proteome</keyword>
<dbReference type="AlphaFoldDB" id="A0A6G1J3E2"/>
<dbReference type="InterPro" id="IPR044880">
    <property type="entry name" value="NCX_ion-bd_dom_sf"/>
</dbReference>
<feature type="transmembrane region" description="Helical" evidence="8">
    <location>
        <begin position="857"/>
        <end position="874"/>
    </location>
</feature>
<feature type="transmembrane region" description="Helical" evidence="8">
    <location>
        <begin position="969"/>
        <end position="994"/>
    </location>
</feature>
<evidence type="ECO:0000256" key="7">
    <source>
        <dbReference type="SAM" id="MobiDB-lite"/>
    </source>
</evidence>
<evidence type="ECO:0000256" key="1">
    <source>
        <dbReference type="ARBA" id="ARBA00004141"/>
    </source>
</evidence>
<dbReference type="Gene3D" id="1.20.1420.30">
    <property type="entry name" value="NCX, central ion-binding region"/>
    <property type="match status" value="2"/>
</dbReference>
<feature type="transmembrane region" description="Helical" evidence="8">
    <location>
        <begin position="828"/>
        <end position="845"/>
    </location>
</feature>
<dbReference type="GO" id="GO:0016020">
    <property type="term" value="C:membrane"/>
    <property type="evidence" value="ECO:0007669"/>
    <property type="project" value="UniProtKB-SubCell"/>
</dbReference>
<protein>
    <recommendedName>
        <fullName evidence="9">Sodium/calcium exchanger membrane region domain-containing protein</fullName>
    </recommendedName>
</protein>
<evidence type="ECO:0000313" key="11">
    <source>
        <dbReference type="Proteomes" id="UP000799291"/>
    </source>
</evidence>
<dbReference type="PANTHER" id="PTHR12266">
    <property type="entry name" value="NA+/CA2+ K+ INDEPENDENT EXCHANGER"/>
    <property type="match status" value="1"/>
</dbReference>
<dbReference type="InterPro" id="IPR004837">
    <property type="entry name" value="NaCa_Exmemb"/>
</dbReference>
<comment type="subcellular location">
    <subcellularLocation>
        <location evidence="1">Membrane</location>
        <topology evidence="1">Multi-pass membrane protein</topology>
    </subcellularLocation>
</comment>
<evidence type="ECO:0000259" key="9">
    <source>
        <dbReference type="Pfam" id="PF01699"/>
    </source>
</evidence>
<dbReference type="EMBL" id="MU005580">
    <property type="protein sequence ID" value="KAF2684659.1"/>
    <property type="molecule type" value="Genomic_DNA"/>
</dbReference>
<evidence type="ECO:0000256" key="6">
    <source>
        <dbReference type="ARBA" id="ARBA00023136"/>
    </source>
</evidence>
<keyword evidence="6 8" id="KW-0472">Membrane</keyword>
<feature type="transmembrane region" description="Helical" evidence="8">
    <location>
        <begin position="795"/>
        <end position="816"/>
    </location>
</feature>
<evidence type="ECO:0000256" key="5">
    <source>
        <dbReference type="ARBA" id="ARBA00022989"/>
    </source>
</evidence>
<comment type="similarity">
    <text evidence="2">Belongs to the Ca(2+):cation antiporter (CaCA) (TC 2.A.19) family.</text>
</comment>
<feature type="transmembrane region" description="Helical" evidence="8">
    <location>
        <begin position="886"/>
        <end position="906"/>
    </location>
</feature>
<accession>A0A6G1J3E2</accession>
<feature type="transmembrane region" description="Helical" evidence="8">
    <location>
        <begin position="918"/>
        <end position="949"/>
    </location>
</feature>
<reference evidence="10" key="1">
    <citation type="journal article" date="2020" name="Stud. Mycol.">
        <title>101 Dothideomycetes genomes: a test case for predicting lifestyles and emergence of pathogens.</title>
        <authorList>
            <person name="Haridas S."/>
            <person name="Albert R."/>
            <person name="Binder M."/>
            <person name="Bloem J."/>
            <person name="Labutti K."/>
            <person name="Salamov A."/>
            <person name="Andreopoulos B."/>
            <person name="Baker S."/>
            <person name="Barry K."/>
            <person name="Bills G."/>
            <person name="Bluhm B."/>
            <person name="Cannon C."/>
            <person name="Castanera R."/>
            <person name="Culley D."/>
            <person name="Daum C."/>
            <person name="Ezra D."/>
            <person name="Gonzalez J."/>
            <person name="Henrissat B."/>
            <person name="Kuo A."/>
            <person name="Liang C."/>
            <person name="Lipzen A."/>
            <person name="Lutzoni F."/>
            <person name="Magnuson J."/>
            <person name="Mondo S."/>
            <person name="Nolan M."/>
            <person name="Ohm R."/>
            <person name="Pangilinan J."/>
            <person name="Park H.-J."/>
            <person name="Ramirez L."/>
            <person name="Alfaro M."/>
            <person name="Sun H."/>
            <person name="Tritt A."/>
            <person name="Yoshinaga Y."/>
            <person name="Zwiers L.-H."/>
            <person name="Turgeon B."/>
            <person name="Goodwin S."/>
            <person name="Spatafora J."/>
            <person name="Crous P."/>
            <person name="Grigoriev I."/>
        </authorList>
    </citation>
    <scope>NUCLEOTIDE SEQUENCE</scope>
    <source>
        <strain evidence="10">CBS 122367</strain>
    </source>
</reference>
<dbReference type="GO" id="GO:0008324">
    <property type="term" value="F:monoatomic cation transmembrane transporter activity"/>
    <property type="evidence" value="ECO:0007669"/>
    <property type="project" value="TreeGrafter"/>
</dbReference>
<evidence type="ECO:0000256" key="2">
    <source>
        <dbReference type="ARBA" id="ARBA00008170"/>
    </source>
</evidence>
<feature type="transmembrane region" description="Helical" evidence="8">
    <location>
        <begin position="1006"/>
        <end position="1024"/>
    </location>
</feature>
<dbReference type="InterPro" id="IPR051359">
    <property type="entry name" value="CaCA_antiporter"/>
</dbReference>
<feature type="transmembrane region" description="Helical" evidence="8">
    <location>
        <begin position="236"/>
        <end position="259"/>
    </location>
</feature>
<dbReference type="PANTHER" id="PTHR12266:SF0">
    <property type="entry name" value="MITOCHONDRIAL SODIUM_CALCIUM EXCHANGER PROTEIN"/>
    <property type="match status" value="1"/>
</dbReference>
<gene>
    <name evidence="10" type="ORF">K458DRAFT_337630</name>
</gene>
<feature type="compositionally biased region" description="Pro residues" evidence="7">
    <location>
        <begin position="496"/>
        <end position="512"/>
    </location>
</feature>
<keyword evidence="3" id="KW-0813">Transport</keyword>